<dbReference type="AlphaFoldDB" id="A0A2M4B706"/>
<accession>A0A2M4B706</accession>
<evidence type="ECO:0000313" key="2">
    <source>
        <dbReference type="EMBL" id="MBW48598.1"/>
    </source>
</evidence>
<dbReference type="EMBL" id="GGFK01015277">
    <property type="protein sequence ID" value="MBW48598.1"/>
    <property type="molecule type" value="Transcribed_RNA"/>
</dbReference>
<sequence>MMIRVRVPNVVLCIALYPFFGSSSPSAPLQQHLRTDRGCERERERERGTPLVRFPVLIHSMLMVEVLMMV</sequence>
<feature type="region of interest" description="Disordered" evidence="1">
    <location>
        <begin position="26"/>
        <end position="45"/>
    </location>
</feature>
<feature type="compositionally biased region" description="Basic and acidic residues" evidence="1">
    <location>
        <begin position="33"/>
        <end position="45"/>
    </location>
</feature>
<evidence type="ECO:0000256" key="1">
    <source>
        <dbReference type="SAM" id="MobiDB-lite"/>
    </source>
</evidence>
<reference evidence="2" key="1">
    <citation type="submission" date="2018-01" db="EMBL/GenBank/DDBJ databases">
        <title>An insight into the sialome of Amazonian anophelines.</title>
        <authorList>
            <person name="Ribeiro J.M."/>
            <person name="Scarpassa V."/>
            <person name="Calvo E."/>
        </authorList>
    </citation>
    <scope>NUCLEOTIDE SEQUENCE</scope>
    <source>
        <tissue evidence="2">Salivary glands</tissue>
    </source>
</reference>
<protein>
    <submittedName>
        <fullName evidence="2">Putative secreted protein</fullName>
    </submittedName>
</protein>
<organism evidence="2">
    <name type="scientific">Anopheles triannulatus</name>
    <dbReference type="NCBI Taxonomy" id="58253"/>
    <lineage>
        <taxon>Eukaryota</taxon>
        <taxon>Metazoa</taxon>
        <taxon>Ecdysozoa</taxon>
        <taxon>Arthropoda</taxon>
        <taxon>Hexapoda</taxon>
        <taxon>Insecta</taxon>
        <taxon>Pterygota</taxon>
        <taxon>Neoptera</taxon>
        <taxon>Endopterygota</taxon>
        <taxon>Diptera</taxon>
        <taxon>Nematocera</taxon>
        <taxon>Culicoidea</taxon>
        <taxon>Culicidae</taxon>
        <taxon>Anophelinae</taxon>
        <taxon>Anopheles</taxon>
    </lineage>
</organism>
<name>A0A2M4B706_9DIPT</name>
<proteinExistence type="predicted"/>